<dbReference type="Proteomes" id="UP000682733">
    <property type="component" value="Unassembled WGS sequence"/>
</dbReference>
<dbReference type="EMBL" id="CAJOBC010002084">
    <property type="protein sequence ID" value="CAF3714651.1"/>
    <property type="molecule type" value="Genomic_DNA"/>
</dbReference>
<keyword evidence="1" id="KW-0812">Transmembrane</keyword>
<name>A0A814C183_9BILA</name>
<evidence type="ECO:0000313" key="6">
    <source>
        <dbReference type="Proteomes" id="UP000663829"/>
    </source>
</evidence>
<feature type="transmembrane region" description="Helical" evidence="1">
    <location>
        <begin position="34"/>
        <end position="67"/>
    </location>
</feature>
<reference evidence="2" key="1">
    <citation type="submission" date="2021-02" db="EMBL/GenBank/DDBJ databases">
        <authorList>
            <person name="Nowell W R."/>
        </authorList>
    </citation>
    <scope>NUCLEOTIDE SEQUENCE</scope>
</reference>
<keyword evidence="1" id="KW-0472">Membrane</keyword>
<dbReference type="Proteomes" id="UP000681722">
    <property type="component" value="Unassembled WGS sequence"/>
</dbReference>
<evidence type="ECO:0000313" key="4">
    <source>
        <dbReference type="EMBL" id="CAF3714651.1"/>
    </source>
</evidence>
<evidence type="ECO:0000256" key="1">
    <source>
        <dbReference type="SAM" id="Phobius"/>
    </source>
</evidence>
<evidence type="ECO:0000313" key="5">
    <source>
        <dbReference type="EMBL" id="CAF3724558.1"/>
    </source>
</evidence>
<gene>
    <name evidence="2" type="ORF">GPM918_LOCUS10535</name>
    <name evidence="3" type="ORF">OVA965_LOCUS12119</name>
    <name evidence="4" type="ORF">SRO942_LOCUS10536</name>
    <name evidence="5" type="ORF">TMI583_LOCUS12124</name>
</gene>
<keyword evidence="6" id="KW-1185">Reference proteome</keyword>
<sequence length="106" mass="12267">MTYEPSVQNLTFDASNGEILLVETTTKNNLVRRWILAMFIGSVPILTILFLWILTSIVINNVVRYYYKKKACRERNKETTIENQLLSTAETMTELMPNSRFACTQV</sequence>
<dbReference type="Proteomes" id="UP000677228">
    <property type="component" value="Unassembled WGS sequence"/>
</dbReference>
<keyword evidence="1" id="KW-1133">Transmembrane helix</keyword>
<dbReference type="EMBL" id="CAJNOQ010002084">
    <property type="protein sequence ID" value="CAF0937727.1"/>
    <property type="molecule type" value="Genomic_DNA"/>
</dbReference>
<proteinExistence type="predicted"/>
<dbReference type="AlphaFoldDB" id="A0A814C183"/>
<comment type="caution">
    <text evidence="2">The sequence shown here is derived from an EMBL/GenBank/DDBJ whole genome shotgun (WGS) entry which is preliminary data.</text>
</comment>
<dbReference type="EMBL" id="CAJNOK010004802">
    <property type="protein sequence ID" value="CAF0950320.1"/>
    <property type="molecule type" value="Genomic_DNA"/>
</dbReference>
<dbReference type="EMBL" id="CAJOBA010004808">
    <property type="protein sequence ID" value="CAF3724558.1"/>
    <property type="molecule type" value="Genomic_DNA"/>
</dbReference>
<evidence type="ECO:0000313" key="3">
    <source>
        <dbReference type="EMBL" id="CAF0950320.1"/>
    </source>
</evidence>
<organism evidence="2 6">
    <name type="scientific">Didymodactylos carnosus</name>
    <dbReference type="NCBI Taxonomy" id="1234261"/>
    <lineage>
        <taxon>Eukaryota</taxon>
        <taxon>Metazoa</taxon>
        <taxon>Spiralia</taxon>
        <taxon>Gnathifera</taxon>
        <taxon>Rotifera</taxon>
        <taxon>Eurotatoria</taxon>
        <taxon>Bdelloidea</taxon>
        <taxon>Philodinida</taxon>
        <taxon>Philodinidae</taxon>
        <taxon>Didymodactylos</taxon>
    </lineage>
</organism>
<accession>A0A814C183</accession>
<dbReference type="Proteomes" id="UP000663829">
    <property type="component" value="Unassembled WGS sequence"/>
</dbReference>
<evidence type="ECO:0000313" key="2">
    <source>
        <dbReference type="EMBL" id="CAF0937727.1"/>
    </source>
</evidence>
<protein>
    <submittedName>
        <fullName evidence="2">Uncharacterized protein</fullName>
    </submittedName>
</protein>